<keyword evidence="1" id="KW-0472">Membrane</keyword>
<name>A0ABQ2PC71_9NEIS</name>
<comment type="caution">
    <text evidence="2">The sequence shown here is derived from an EMBL/GenBank/DDBJ whole genome shotgun (WGS) entry which is preliminary data.</text>
</comment>
<keyword evidence="1" id="KW-0812">Transmembrane</keyword>
<dbReference type="Proteomes" id="UP000637267">
    <property type="component" value="Unassembled WGS sequence"/>
</dbReference>
<dbReference type="EMBL" id="BMLX01000004">
    <property type="protein sequence ID" value="GGP23134.1"/>
    <property type="molecule type" value="Genomic_DNA"/>
</dbReference>
<gene>
    <name evidence="2" type="ORF">GCM10010970_31340</name>
</gene>
<dbReference type="RefSeq" id="WP_188705297.1">
    <property type="nucleotide sequence ID" value="NZ_BMLX01000004.1"/>
</dbReference>
<evidence type="ECO:0000313" key="2">
    <source>
        <dbReference type="EMBL" id="GGP23134.1"/>
    </source>
</evidence>
<proteinExistence type="predicted"/>
<keyword evidence="3" id="KW-1185">Reference proteome</keyword>
<evidence type="ECO:0000256" key="1">
    <source>
        <dbReference type="SAM" id="Phobius"/>
    </source>
</evidence>
<keyword evidence="1" id="KW-1133">Transmembrane helix</keyword>
<sequence length="224" mass="25188">MIIFAALTWLLFLLLYTAFSPRHFQTGVSIGYPVRISGWLIFTRLGFTIATLFLLAGIAEFAYAAKHDEANLIMILMAPVALFLIVAAFLDNRLTFYCLKYRLRQGLAIKQNQFEHMGFFSVALGQIQSAQIKSLSAGRGRTPYIVLNLASDVTSDLFLQDAKLYKSLARSIGGTRINPATQLILFTDYLACDQETVVRDINTLVGYKESQQKNEDEFRLTVHS</sequence>
<protein>
    <submittedName>
        <fullName evidence="2">Uncharacterized protein</fullName>
    </submittedName>
</protein>
<reference evidence="3" key="1">
    <citation type="journal article" date="2019" name="Int. J. Syst. Evol. Microbiol.">
        <title>The Global Catalogue of Microorganisms (GCM) 10K type strain sequencing project: providing services to taxonomists for standard genome sequencing and annotation.</title>
        <authorList>
            <consortium name="The Broad Institute Genomics Platform"/>
            <consortium name="The Broad Institute Genome Sequencing Center for Infectious Disease"/>
            <person name="Wu L."/>
            <person name="Ma J."/>
        </authorList>
    </citation>
    <scope>NUCLEOTIDE SEQUENCE [LARGE SCALE GENOMIC DNA]</scope>
    <source>
        <strain evidence="3">CGMCC 1.8859</strain>
    </source>
</reference>
<feature type="transmembrane region" description="Helical" evidence="1">
    <location>
        <begin position="70"/>
        <end position="90"/>
    </location>
</feature>
<organism evidence="2 3">
    <name type="scientific">Silvimonas iriomotensis</name>
    <dbReference type="NCBI Taxonomy" id="449662"/>
    <lineage>
        <taxon>Bacteria</taxon>
        <taxon>Pseudomonadati</taxon>
        <taxon>Pseudomonadota</taxon>
        <taxon>Betaproteobacteria</taxon>
        <taxon>Neisseriales</taxon>
        <taxon>Chitinibacteraceae</taxon>
        <taxon>Silvimonas</taxon>
    </lineage>
</organism>
<feature type="transmembrane region" description="Helical" evidence="1">
    <location>
        <begin position="41"/>
        <end position="63"/>
    </location>
</feature>
<evidence type="ECO:0000313" key="3">
    <source>
        <dbReference type="Proteomes" id="UP000637267"/>
    </source>
</evidence>
<accession>A0ABQ2PC71</accession>